<sequence length="134" mass="14982">MRPGNVSCQCHQNMKTIYENQVRSIGAMANSFLEEKMLILFGDAAPQDLKDFCYNIEVVNVEEDIQPGQTLYINNEKFKITSVGDVVQRNLTTLGHITLRFDGSATPELPGTLYLEDKEVPSIEVGSELKIVSE</sequence>
<dbReference type="GO" id="GO:0009401">
    <property type="term" value="P:phosphoenolpyruvate-dependent sugar phosphotransferase system"/>
    <property type="evidence" value="ECO:0007669"/>
    <property type="project" value="InterPro"/>
</dbReference>
<dbReference type="InterPro" id="IPR036665">
    <property type="entry name" value="PTS_IIA_glucitol/sorbitol_sf"/>
</dbReference>
<comment type="caution">
    <text evidence="1">Lacks conserved residue(s) required for the propagation of feature annotation.</text>
</comment>
<evidence type="ECO:0000313" key="2">
    <source>
        <dbReference type="EMBL" id="TWD99438.1"/>
    </source>
</evidence>
<dbReference type="Gene3D" id="2.40.33.40">
    <property type="entry name" value="Phosphotransferase system, glucitol/sorbitol-specific IIA component"/>
    <property type="match status" value="1"/>
</dbReference>
<dbReference type="GO" id="GO:0016301">
    <property type="term" value="F:kinase activity"/>
    <property type="evidence" value="ECO:0007669"/>
    <property type="project" value="TreeGrafter"/>
</dbReference>
<dbReference type="PANTHER" id="PTHR40398:SF1">
    <property type="entry name" value="PTS SYSTEM GLUCITOL_SORBITOL-SPECIFIC EIIA COMPONENT"/>
    <property type="match status" value="1"/>
</dbReference>
<protein>
    <submittedName>
        <fullName evidence="2">PTS system glucitol/sorbitol-specific IIA component</fullName>
    </submittedName>
</protein>
<dbReference type="PANTHER" id="PTHR40398">
    <property type="entry name" value="PTS SYSTEM GLUCITOL/SORBITOL-SPECIFIC EIIA COMPONENT"/>
    <property type="match status" value="1"/>
</dbReference>
<dbReference type="GO" id="GO:0005737">
    <property type="term" value="C:cytoplasm"/>
    <property type="evidence" value="ECO:0007669"/>
    <property type="project" value="InterPro"/>
</dbReference>
<accession>A0A561D8M8</accession>
<dbReference type="InterPro" id="IPR004716">
    <property type="entry name" value="PTS_IIA_glucitol/sorbitol-sp"/>
</dbReference>
<organism evidence="2 3">
    <name type="scientific">Neobacillus bataviensis</name>
    <dbReference type="NCBI Taxonomy" id="220685"/>
    <lineage>
        <taxon>Bacteria</taxon>
        <taxon>Bacillati</taxon>
        <taxon>Bacillota</taxon>
        <taxon>Bacilli</taxon>
        <taxon>Bacillales</taxon>
        <taxon>Bacillaceae</taxon>
        <taxon>Neobacillus</taxon>
    </lineage>
</organism>
<comment type="caution">
    <text evidence="2">The sequence shown here is derived from an EMBL/GenBank/DDBJ whole genome shotgun (WGS) entry which is preliminary data.</text>
</comment>
<gene>
    <name evidence="2" type="ORF">FB550_10773</name>
</gene>
<evidence type="ECO:0000313" key="3">
    <source>
        <dbReference type="Proteomes" id="UP000319671"/>
    </source>
</evidence>
<dbReference type="GO" id="GO:0008982">
    <property type="term" value="F:protein-N(PI)-phosphohistidine-sugar phosphotransferase activity"/>
    <property type="evidence" value="ECO:0007669"/>
    <property type="project" value="InterPro"/>
</dbReference>
<dbReference type="EMBL" id="VIVN01000007">
    <property type="protein sequence ID" value="TWD99438.1"/>
    <property type="molecule type" value="Genomic_DNA"/>
</dbReference>
<evidence type="ECO:0000256" key="1">
    <source>
        <dbReference type="PROSITE-ProRule" id="PRU00420"/>
    </source>
</evidence>
<dbReference type="SUPFAM" id="SSF141530">
    <property type="entry name" value="PTSIIA/GutA-like"/>
    <property type="match status" value="1"/>
</dbReference>
<dbReference type="Proteomes" id="UP000319671">
    <property type="component" value="Unassembled WGS sequence"/>
</dbReference>
<dbReference type="Pfam" id="PF03829">
    <property type="entry name" value="PTSIIA_gutA"/>
    <property type="match status" value="1"/>
</dbReference>
<dbReference type="PROSITE" id="PS51097">
    <property type="entry name" value="PTS_EIIA_TYPE_5"/>
    <property type="match status" value="1"/>
</dbReference>
<keyword evidence="3" id="KW-1185">Reference proteome</keyword>
<reference evidence="2 3" key="1">
    <citation type="submission" date="2019-06" db="EMBL/GenBank/DDBJ databases">
        <title>Sorghum-associated microbial communities from plants grown in Nebraska, USA.</title>
        <authorList>
            <person name="Schachtman D."/>
        </authorList>
    </citation>
    <scope>NUCLEOTIDE SEQUENCE [LARGE SCALE GENOMIC DNA]</scope>
    <source>
        <strain evidence="2 3">2482</strain>
    </source>
</reference>
<dbReference type="AlphaFoldDB" id="A0A561D8M8"/>
<name>A0A561D8M8_9BACI</name>
<proteinExistence type="predicted"/>